<evidence type="ECO:0000256" key="1">
    <source>
        <dbReference type="SAM" id="MobiDB-lite"/>
    </source>
</evidence>
<evidence type="ECO:0000313" key="4">
    <source>
        <dbReference type="Proteomes" id="UP000332933"/>
    </source>
</evidence>
<proteinExistence type="predicted"/>
<dbReference type="EMBL" id="CAADRA010007064">
    <property type="protein sequence ID" value="VFT98961.1"/>
    <property type="molecule type" value="Genomic_DNA"/>
</dbReference>
<evidence type="ECO:0000313" key="2">
    <source>
        <dbReference type="EMBL" id="KAF0685866.1"/>
    </source>
</evidence>
<dbReference type="EMBL" id="VJMH01007038">
    <property type="protein sequence ID" value="KAF0685866.1"/>
    <property type="molecule type" value="Genomic_DNA"/>
</dbReference>
<keyword evidence="4" id="KW-1185">Reference proteome</keyword>
<evidence type="ECO:0000313" key="3">
    <source>
        <dbReference type="EMBL" id="VFT98961.1"/>
    </source>
</evidence>
<dbReference type="Proteomes" id="UP000332933">
    <property type="component" value="Unassembled WGS sequence"/>
</dbReference>
<accession>A0A485LK08</accession>
<gene>
    <name evidence="3" type="primary">Aste57867_22297</name>
    <name evidence="2" type="ORF">As57867_022227</name>
    <name evidence="3" type="ORF">ASTE57867_22297</name>
</gene>
<reference evidence="3 4" key="1">
    <citation type="submission" date="2019-03" db="EMBL/GenBank/DDBJ databases">
        <authorList>
            <person name="Gaulin E."/>
            <person name="Dumas B."/>
        </authorList>
    </citation>
    <scope>NUCLEOTIDE SEQUENCE [LARGE SCALE GENOMIC DNA]</scope>
    <source>
        <strain evidence="3">CBS 568.67</strain>
    </source>
</reference>
<protein>
    <submittedName>
        <fullName evidence="3">Aste57867_22297 protein</fullName>
    </submittedName>
</protein>
<dbReference type="AlphaFoldDB" id="A0A485LK08"/>
<dbReference type="OrthoDB" id="270392at2759"/>
<feature type="compositionally biased region" description="Low complexity" evidence="1">
    <location>
        <begin position="156"/>
        <end position="171"/>
    </location>
</feature>
<reference evidence="2" key="2">
    <citation type="submission" date="2019-06" db="EMBL/GenBank/DDBJ databases">
        <title>Genomics analysis of Aphanomyces spp. identifies a new class of oomycete effector associated with host adaptation.</title>
        <authorList>
            <person name="Gaulin E."/>
        </authorList>
    </citation>
    <scope>NUCLEOTIDE SEQUENCE</scope>
    <source>
        <strain evidence="2">CBS 578.67</strain>
    </source>
</reference>
<sequence length="171" mass="19272">MSASRNKVMRHPHSIHGAGRTVTGRPTRQLVHETFQKAQDMRTVIVAHVCPGGPERRAWLSYRRNLYAHPRDAILNAFVGRPENLVLNAVLVPPICSRPSRRSKIDLVDTLQVNAAKQRFRRAPQQLKTVMDNWDSSRAMHERNMPGLTKAHRNPVSASVSRASKVASMET</sequence>
<feature type="region of interest" description="Disordered" evidence="1">
    <location>
        <begin position="148"/>
        <end position="171"/>
    </location>
</feature>
<organism evidence="3 4">
    <name type="scientific">Aphanomyces stellatus</name>
    <dbReference type="NCBI Taxonomy" id="120398"/>
    <lineage>
        <taxon>Eukaryota</taxon>
        <taxon>Sar</taxon>
        <taxon>Stramenopiles</taxon>
        <taxon>Oomycota</taxon>
        <taxon>Saprolegniomycetes</taxon>
        <taxon>Saprolegniales</taxon>
        <taxon>Verrucalvaceae</taxon>
        <taxon>Aphanomyces</taxon>
    </lineage>
</organism>
<feature type="region of interest" description="Disordered" evidence="1">
    <location>
        <begin position="1"/>
        <end position="22"/>
    </location>
</feature>
<name>A0A485LK08_9STRA</name>